<dbReference type="SUPFAM" id="SSF56300">
    <property type="entry name" value="Metallo-dependent phosphatases"/>
    <property type="match status" value="1"/>
</dbReference>
<comment type="caution">
    <text evidence="3">The sequence shown here is derived from an EMBL/GenBank/DDBJ whole genome shotgun (WGS) entry which is preliminary data.</text>
</comment>
<evidence type="ECO:0000313" key="3">
    <source>
        <dbReference type="EMBL" id="CAG9321263.1"/>
    </source>
</evidence>
<dbReference type="FunFam" id="3.60.21.10:FF:000031">
    <property type="entry name" value="Serine/threonine-protein phosphatase"/>
    <property type="match status" value="1"/>
</dbReference>
<evidence type="ECO:0000256" key="1">
    <source>
        <dbReference type="RuleBase" id="RU004273"/>
    </source>
</evidence>
<evidence type="ECO:0000313" key="4">
    <source>
        <dbReference type="Proteomes" id="UP001162131"/>
    </source>
</evidence>
<accession>A0AAU9J254</accession>
<name>A0AAU9J254_9CILI</name>
<dbReference type="InterPro" id="IPR006186">
    <property type="entry name" value="Ser/Thr-sp_prot-phosphatase"/>
</dbReference>
<dbReference type="GO" id="GO:0097720">
    <property type="term" value="P:calcineurin-mediated signaling"/>
    <property type="evidence" value="ECO:0007669"/>
    <property type="project" value="InterPro"/>
</dbReference>
<dbReference type="InterPro" id="IPR043360">
    <property type="entry name" value="PP2B"/>
</dbReference>
<dbReference type="PRINTS" id="PR00114">
    <property type="entry name" value="STPHPHTASE"/>
</dbReference>
<dbReference type="PANTHER" id="PTHR45673">
    <property type="entry name" value="SERINE/THREONINE-PROTEIN PHOSPHATASE 2B CATALYTIC SUBUNIT 1-RELATED"/>
    <property type="match status" value="1"/>
</dbReference>
<evidence type="ECO:0000259" key="2">
    <source>
        <dbReference type="PROSITE" id="PS00125"/>
    </source>
</evidence>
<dbReference type="Gene3D" id="3.60.21.10">
    <property type="match status" value="1"/>
</dbReference>
<proteinExistence type="inferred from homology"/>
<dbReference type="PROSITE" id="PS00125">
    <property type="entry name" value="SER_THR_PHOSPHATASE"/>
    <property type="match status" value="1"/>
</dbReference>
<dbReference type="Pfam" id="PF00149">
    <property type="entry name" value="Metallophos"/>
    <property type="match status" value="1"/>
</dbReference>
<sequence length="467" mass="54296">MEALSDPLNNRAIKEIKPPPHRPLSTELLFPQNNNGKPSWKVLREHYQREGCLYKADVLKIVELAINILKDEPNLLALQDPVTIVGDIHGQYFDLLKMFSIGGNPETTKYLFLGDYVDRGSFSLEVIIYLFSLKINFPNTLFLIRGNHECRQMTSFFNFRQECLYKYDAEVYDWIMDSMDCLPLACIVNKKFLNVHGGLSPELRSIDDITRINRFIETPRHGAFCDLLWSDPIDHPEGRLIEGFRNNDVRGCSYFFGQEVTNKFLKDNEMISLIRAHEVQLDGYKMHRWNGTSEFPSVITIFSAPNYCDLYGNKAAIIKFDNNTLNIQQYNYTQHPYLLPNFMDVFEWSIPFVIEKVMEMLMTVIKIKPNDDIDNEYFESRLKELEESVRENRKTQLVNKVKSVSRMLKILKTVREEHETIIKLKGMCPDNKIPKDVIMAGQSALHNTVDNFTGIRSVDIVNEKRPE</sequence>
<dbReference type="GO" id="GO:0033192">
    <property type="term" value="F:calmodulin-dependent protein phosphatase activity"/>
    <property type="evidence" value="ECO:0007669"/>
    <property type="project" value="InterPro"/>
</dbReference>
<organism evidence="3 4">
    <name type="scientific">Blepharisma stoltei</name>
    <dbReference type="NCBI Taxonomy" id="1481888"/>
    <lineage>
        <taxon>Eukaryota</taxon>
        <taxon>Sar</taxon>
        <taxon>Alveolata</taxon>
        <taxon>Ciliophora</taxon>
        <taxon>Postciliodesmatophora</taxon>
        <taxon>Heterotrichea</taxon>
        <taxon>Heterotrichida</taxon>
        <taxon>Blepharismidae</taxon>
        <taxon>Blepharisma</taxon>
    </lineage>
</organism>
<gene>
    <name evidence="3" type="ORF">BSTOLATCC_MIC28550</name>
</gene>
<comment type="similarity">
    <text evidence="1">Belongs to the PPP phosphatase family.</text>
</comment>
<reference evidence="3" key="1">
    <citation type="submission" date="2021-09" db="EMBL/GenBank/DDBJ databases">
        <authorList>
            <consortium name="AG Swart"/>
            <person name="Singh M."/>
            <person name="Singh A."/>
            <person name="Seah K."/>
            <person name="Emmerich C."/>
        </authorList>
    </citation>
    <scope>NUCLEOTIDE SEQUENCE</scope>
    <source>
        <strain evidence="3">ATCC30299</strain>
    </source>
</reference>
<dbReference type="EC" id="3.1.3.16" evidence="1"/>
<dbReference type="AlphaFoldDB" id="A0AAU9J254"/>
<protein>
    <recommendedName>
        <fullName evidence="1">Serine/threonine-protein phosphatase</fullName>
        <ecNumber evidence="1">3.1.3.16</ecNumber>
    </recommendedName>
</protein>
<dbReference type="SMART" id="SM00156">
    <property type="entry name" value="PP2Ac"/>
    <property type="match status" value="1"/>
</dbReference>
<dbReference type="EMBL" id="CAJZBQ010000028">
    <property type="protein sequence ID" value="CAG9321263.1"/>
    <property type="molecule type" value="Genomic_DNA"/>
</dbReference>
<keyword evidence="4" id="KW-1185">Reference proteome</keyword>
<feature type="domain" description="Serine/threonine specific protein phosphatases" evidence="2">
    <location>
        <begin position="144"/>
        <end position="149"/>
    </location>
</feature>
<dbReference type="InterPro" id="IPR004843">
    <property type="entry name" value="Calcineurin-like_PHP"/>
</dbReference>
<keyword evidence="1" id="KW-0378">Hydrolase</keyword>
<comment type="catalytic activity">
    <reaction evidence="1">
        <text>O-phospho-L-threonyl-[protein] + H2O = L-threonyl-[protein] + phosphate</text>
        <dbReference type="Rhea" id="RHEA:47004"/>
        <dbReference type="Rhea" id="RHEA-COMP:11060"/>
        <dbReference type="Rhea" id="RHEA-COMP:11605"/>
        <dbReference type="ChEBI" id="CHEBI:15377"/>
        <dbReference type="ChEBI" id="CHEBI:30013"/>
        <dbReference type="ChEBI" id="CHEBI:43474"/>
        <dbReference type="ChEBI" id="CHEBI:61977"/>
        <dbReference type="EC" id="3.1.3.16"/>
    </reaction>
</comment>
<dbReference type="Proteomes" id="UP001162131">
    <property type="component" value="Unassembled WGS sequence"/>
</dbReference>
<dbReference type="InterPro" id="IPR029052">
    <property type="entry name" value="Metallo-depent_PP-like"/>
</dbReference>